<sequence length="71" mass="7623">MHALTSLADVLQFVRVGRLELVTQHPGGFSKQATEGGHALCEADVQPRQTDIHNSPLPLRIFLYSPAGGAT</sequence>
<dbReference type="EMBL" id="CM055756">
    <property type="protein sequence ID" value="KAJ7989807.1"/>
    <property type="molecule type" value="Genomic_DNA"/>
</dbReference>
<evidence type="ECO:0000313" key="2">
    <source>
        <dbReference type="Proteomes" id="UP001157502"/>
    </source>
</evidence>
<organism evidence="1 2">
    <name type="scientific">Dallia pectoralis</name>
    <name type="common">Alaska blackfish</name>
    <dbReference type="NCBI Taxonomy" id="75939"/>
    <lineage>
        <taxon>Eukaryota</taxon>
        <taxon>Metazoa</taxon>
        <taxon>Chordata</taxon>
        <taxon>Craniata</taxon>
        <taxon>Vertebrata</taxon>
        <taxon>Euteleostomi</taxon>
        <taxon>Actinopterygii</taxon>
        <taxon>Neopterygii</taxon>
        <taxon>Teleostei</taxon>
        <taxon>Protacanthopterygii</taxon>
        <taxon>Esociformes</taxon>
        <taxon>Umbridae</taxon>
        <taxon>Dallia</taxon>
    </lineage>
</organism>
<protein>
    <submittedName>
        <fullName evidence="1">Uncharacterized protein</fullName>
    </submittedName>
</protein>
<name>A0ACC2FET4_DALPE</name>
<dbReference type="Proteomes" id="UP001157502">
    <property type="component" value="Chromosome 29"/>
</dbReference>
<proteinExistence type="predicted"/>
<comment type="caution">
    <text evidence="1">The sequence shown here is derived from an EMBL/GenBank/DDBJ whole genome shotgun (WGS) entry which is preliminary data.</text>
</comment>
<reference evidence="1" key="1">
    <citation type="submission" date="2021-05" db="EMBL/GenBank/DDBJ databases">
        <authorList>
            <person name="Pan Q."/>
            <person name="Jouanno E."/>
            <person name="Zahm M."/>
            <person name="Klopp C."/>
            <person name="Cabau C."/>
            <person name="Louis A."/>
            <person name="Berthelot C."/>
            <person name="Parey E."/>
            <person name="Roest Crollius H."/>
            <person name="Montfort J."/>
            <person name="Robinson-Rechavi M."/>
            <person name="Bouchez O."/>
            <person name="Lampietro C."/>
            <person name="Lopez Roques C."/>
            <person name="Donnadieu C."/>
            <person name="Postlethwait J."/>
            <person name="Bobe J."/>
            <person name="Dillon D."/>
            <person name="Chandos A."/>
            <person name="von Hippel F."/>
            <person name="Guiguen Y."/>
        </authorList>
    </citation>
    <scope>NUCLEOTIDE SEQUENCE</scope>
    <source>
        <strain evidence="1">YG-Jan2019</strain>
    </source>
</reference>
<keyword evidence="2" id="KW-1185">Reference proteome</keyword>
<evidence type="ECO:0000313" key="1">
    <source>
        <dbReference type="EMBL" id="KAJ7989807.1"/>
    </source>
</evidence>
<accession>A0ACC2FET4</accession>
<gene>
    <name evidence="1" type="ORF">DPEC_G00308330</name>
</gene>